<keyword evidence="3" id="KW-0731">Sigma factor</keyword>
<protein>
    <submittedName>
        <fullName evidence="7">RNA polymerase sigma-70 factor</fullName>
    </submittedName>
</protein>
<dbReference type="PANTHER" id="PTHR43133:SF46">
    <property type="entry name" value="RNA POLYMERASE SIGMA-70 FACTOR ECF SUBFAMILY"/>
    <property type="match status" value="1"/>
</dbReference>
<sequence>MLDTKLFLEIQGGNRESFKRLFYLYYDSLVIYAEGYLYDRASSEDVVQEVFICFWEHADTINITTSIKGYMYKMVRNKCLNHLKKLDISDKLEILEYTHIRVPDNHPNKLQDERIKKFNKVSHLIESMPNRMREIFNLKYKQNYSYSEISRELNISTNTIKTQLKRAKDLLHSHFL</sequence>
<dbReference type="NCBIfam" id="TIGR02937">
    <property type="entry name" value="sigma70-ECF"/>
    <property type="match status" value="1"/>
</dbReference>
<dbReference type="InterPro" id="IPR007627">
    <property type="entry name" value="RNA_pol_sigma70_r2"/>
</dbReference>
<gene>
    <name evidence="7" type="ORF">RM539_17240</name>
</gene>
<dbReference type="PANTHER" id="PTHR43133">
    <property type="entry name" value="RNA POLYMERASE ECF-TYPE SIGMA FACTO"/>
    <property type="match status" value="1"/>
</dbReference>
<dbReference type="InterPro" id="IPR013324">
    <property type="entry name" value="RNA_pol_sigma_r3/r4-like"/>
</dbReference>
<evidence type="ECO:0000256" key="4">
    <source>
        <dbReference type="ARBA" id="ARBA00023163"/>
    </source>
</evidence>
<dbReference type="InterPro" id="IPR014327">
    <property type="entry name" value="RNA_pol_sigma70_bacteroid"/>
</dbReference>
<evidence type="ECO:0000313" key="7">
    <source>
        <dbReference type="EMBL" id="MDT0678330.1"/>
    </source>
</evidence>
<dbReference type="CDD" id="cd06171">
    <property type="entry name" value="Sigma70_r4"/>
    <property type="match status" value="1"/>
</dbReference>
<dbReference type="Pfam" id="PF04542">
    <property type="entry name" value="Sigma70_r2"/>
    <property type="match status" value="1"/>
</dbReference>
<evidence type="ECO:0000256" key="2">
    <source>
        <dbReference type="ARBA" id="ARBA00023015"/>
    </source>
</evidence>
<feature type="domain" description="RNA polymerase sigma factor 70 region 4 type 2" evidence="6">
    <location>
        <begin position="120"/>
        <end position="169"/>
    </location>
</feature>
<dbReference type="InterPro" id="IPR036388">
    <property type="entry name" value="WH-like_DNA-bd_sf"/>
</dbReference>
<dbReference type="Gene3D" id="1.10.10.10">
    <property type="entry name" value="Winged helix-like DNA-binding domain superfamily/Winged helix DNA-binding domain"/>
    <property type="match status" value="1"/>
</dbReference>
<dbReference type="NCBIfam" id="TIGR02985">
    <property type="entry name" value="Sig70_bacteroi1"/>
    <property type="match status" value="1"/>
</dbReference>
<comment type="caution">
    <text evidence="7">The sequence shown here is derived from an EMBL/GenBank/DDBJ whole genome shotgun (WGS) entry which is preliminary data.</text>
</comment>
<feature type="domain" description="RNA polymerase sigma-70 region 2" evidence="5">
    <location>
        <begin position="25"/>
        <end position="86"/>
    </location>
</feature>
<name>A0ABU3D9W4_9FLAO</name>
<organism evidence="7 8">
    <name type="scientific">Autumnicola musiva</name>
    <dbReference type="NCBI Taxonomy" id="3075589"/>
    <lineage>
        <taxon>Bacteria</taxon>
        <taxon>Pseudomonadati</taxon>
        <taxon>Bacteroidota</taxon>
        <taxon>Flavobacteriia</taxon>
        <taxon>Flavobacteriales</taxon>
        <taxon>Flavobacteriaceae</taxon>
        <taxon>Autumnicola</taxon>
    </lineage>
</organism>
<dbReference type="Proteomes" id="UP001262582">
    <property type="component" value="Unassembled WGS sequence"/>
</dbReference>
<evidence type="ECO:0000313" key="8">
    <source>
        <dbReference type="Proteomes" id="UP001262582"/>
    </source>
</evidence>
<dbReference type="SUPFAM" id="SSF88659">
    <property type="entry name" value="Sigma3 and sigma4 domains of RNA polymerase sigma factors"/>
    <property type="match status" value="1"/>
</dbReference>
<accession>A0ABU3D9W4</accession>
<dbReference type="RefSeq" id="WP_311504665.1">
    <property type="nucleotide sequence ID" value="NZ_JAVRHK010000019.1"/>
</dbReference>
<dbReference type="InterPro" id="IPR013249">
    <property type="entry name" value="RNA_pol_sigma70_r4_t2"/>
</dbReference>
<dbReference type="Gene3D" id="1.10.1740.10">
    <property type="match status" value="1"/>
</dbReference>
<dbReference type="InterPro" id="IPR039425">
    <property type="entry name" value="RNA_pol_sigma-70-like"/>
</dbReference>
<comment type="similarity">
    <text evidence="1">Belongs to the sigma-70 factor family. ECF subfamily.</text>
</comment>
<keyword evidence="8" id="KW-1185">Reference proteome</keyword>
<evidence type="ECO:0000259" key="5">
    <source>
        <dbReference type="Pfam" id="PF04542"/>
    </source>
</evidence>
<evidence type="ECO:0000256" key="3">
    <source>
        <dbReference type="ARBA" id="ARBA00023082"/>
    </source>
</evidence>
<evidence type="ECO:0000256" key="1">
    <source>
        <dbReference type="ARBA" id="ARBA00010641"/>
    </source>
</evidence>
<evidence type="ECO:0000259" key="6">
    <source>
        <dbReference type="Pfam" id="PF08281"/>
    </source>
</evidence>
<dbReference type="InterPro" id="IPR014284">
    <property type="entry name" value="RNA_pol_sigma-70_dom"/>
</dbReference>
<dbReference type="Pfam" id="PF08281">
    <property type="entry name" value="Sigma70_r4_2"/>
    <property type="match status" value="1"/>
</dbReference>
<keyword evidence="2" id="KW-0805">Transcription regulation</keyword>
<reference evidence="7 8" key="1">
    <citation type="submission" date="2023-09" db="EMBL/GenBank/DDBJ databases">
        <authorList>
            <person name="Rey-Velasco X."/>
        </authorList>
    </citation>
    <scope>NUCLEOTIDE SEQUENCE [LARGE SCALE GENOMIC DNA]</scope>
    <source>
        <strain evidence="7 8">F117</strain>
    </source>
</reference>
<keyword evidence="4" id="KW-0804">Transcription</keyword>
<proteinExistence type="inferred from homology"/>
<dbReference type="EMBL" id="JAVRHK010000019">
    <property type="protein sequence ID" value="MDT0678330.1"/>
    <property type="molecule type" value="Genomic_DNA"/>
</dbReference>
<dbReference type="SUPFAM" id="SSF88946">
    <property type="entry name" value="Sigma2 domain of RNA polymerase sigma factors"/>
    <property type="match status" value="1"/>
</dbReference>
<dbReference type="InterPro" id="IPR013325">
    <property type="entry name" value="RNA_pol_sigma_r2"/>
</dbReference>